<feature type="region of interest" description="Disordered" evidence="1">
    <location>
        <begin position="203"/>
        <end position="637"/>
    </location>
</feature>
<dbReference type="RefSeq" id="WP_020684142.1">
    <property type="nucleotide sequence ID" value="NZ_BAFO02000024.1"/>
</dbReference>
<dbReference type="eggNOG" id="ENOG50329PS">
    <property type="taxonomic scope" value="Bacteria"/>
</dbReference>
<dbReference type="Proteomes" id="UP000017048">
    <property type="component" value="Unassembled WGS sequence"/>
</dbReference>
<feature type="compositionally biased region" description="Basic and acidic residues" evidence="1">
    <location>
        <begin position="423"/>
        <end position="438"/>
    </location>
</feature>
<feature type="compositionally biased region" description="Low complexity" evidence="1">
    <location>
        <begin position="274"/>
        <end position="291"/>
    </location>
</feature>
<gene>
    <name evidence="2" type="ORF">NCAST_24_01230</name>
</gene>
<feature type="compositionally biased region" description="Polar residues" evidence="1">
    <location>
        <begin position="350"/>
        <end position="361"/>
    </location>
</feature>
<dbReference type="GeneID" id="91518530"/>
<feature type="region of interest" description="Disordered" evidence="1">
    <location>
        <begin position="74"/>
        <end position="187"/>
    </location>
</feature>
<feature type="compositionally biased region" description="Polar residues" evidence="1">
    <location>
        <begin position="721"/>
        <end position="733"/>
    </location>
</feature>
<evidence type="ECO:0000313" key="3">
    <source>
        <dbReference type="Proteomes" id="UP000017048"/>
    </source>
</evidence>
<evidence type="ECO:0000313" key="2">
    <source>
        <dbReference type="EMBL" id="GAD84517.1"/>
    </source>
</evidence>
<feature type="compositionally biased region" description="Low complexity" evidence="1">
    <location>
        <begin position="868"/>
        <end position="884"/>
    </location>
</feature>
<reference evidence="2 3" key="1">
    <citation type="journal article" date="2014" name="BMC Genomics">
        <title>Genome based analysis of type-I polyketide synthase and nonribosomal peptide synthetase gene clusters in seven strains of five representative Nocardia species.</title>
        <authorList>
            <person name="Komaki H."/>
            <person name="Ichikawa N."/>
            <person name="Hosoyama A."/>
            <person name="Takahashi-Nakaguchi A."/>
            <person name="Matsuzawa T."/>
            <person name="Suzuki K."/>
            <person name="Fujita N."/>
            <person name="Gonoi T."/>
        </authorList>
    </citation>
    <scope>NUCLEOTIDE SEQUENCE [LARGE SCALE GENOMIC DNA]</scope>
    <source>
        <strain evidence="2 3">NBRC 15531</strain>
    </source>
</reference>
<feature type="compositionally biased region" description="Low complexity" evidence="1">
    <location>
        <begin position="306"/>
        <end position="329"/>
    </location>
</feature>
<accession>U5E4U9</accession>
<feature type="compositionally biased region" description="Low complexity" evidence="1">
    <location>
        <begin position="772"/>
        <end position="781"/>
    </location>
</feature>
<feature type="region of interest" description="Disordered" evidence="1">
    <location>
        <begin position="719"/>
        <end position="1104"/>
    </location>
</feature>
<feature type="compositionally biased region" description="Low complexity" evidence="1">
    <location>
        <begin position="169"/>
        <end position="179"/>
    </location>
</feature>
<feature type="compositionally biased region" description="Polar residues" evidence="1">
    <location>
        <begin position="844"/>
        <end position="867"/>
    </location>
</feature>
<proteinExistence type="predicted"/>
<feature type="compositionally biased region" description="Polar residues" evidence="1">
    <location>
        <begin position="898"/>
        <end position="919"/>
    </location>
</feature>
<name>U5E4U9_NOCAS</name>
<feature type="compositionally biased region" description="Basic and acidic residues" evidence="1">
    <location>
        <begin position="124"/>
        <end position="136"/>
    </location>
</feature>
<protein>
    <submittedName>
        <fullName evidence="2">Uncharacterized protein</fullName>
    </submittedName>
</protein>
<dbReference type="AlphaFoldDB" id="U5E4U9"/>
<feature type="compositionally biased region" description="Gly residues" evidence="1">
    <location>
        <begin position="214"/>
        <end position="229"/>
    </location>
</feature>
<dbReference type="OrthoDB" id="4534830at2"/>
<evidence type="ECO:0000256" key="1">
    <source>
        <dbReference type="SAM" id="MobiDB-lite"/>
    </source>
</evidence>
<feature type="compositionally biased region" description="Polar residues" evidence="1">
    <location>
        <begin position="953"/>
        <end position="976"/>
    </location>
</feature>
<comment type="caution">
    <text evidence="2">The sequence shown here is derived from an EMBL/GenBank/DDBJ whole genome shotgun (WGS) entry which is preliminary data.</text>
</comment>
<feature type="compositionally biased region" description="Low complexity" evidence="1">
    <location>
        <begin position="594"/>
        <end position="607"/>
    </location>
</feature>
<feature type="compositionally biased region" description="Polar residues" evidence="1">
    <location>
        <begin position="1037"/>
        <end position="1048"/>
    </location>
</feature>
<sequence length="1263" mass="126491">MNHAEHDESIGSMLASIAAALREVSDKLDVVAARVQQEVPAFPADEDLPDQTRIRRLESWAFHASQDISRLSSRLDALDGGDGDQPPPPTPRGTRSRREVREAAERAAAERGEPDIDEATQRPPLERRHSRTDHLGDPTWPLTVAPVPRAAEDRAASAEWTAPEEVRATPEAPAAQEPARASDDGSTRAALAELIAALQADAGVQVTLPPDSSPGGGLSPEGPGGGGGARTVNGARREDAPSPGHRGGVASSAAEVPPRNGYPAADTSGRAPQASLNGAGSATASSTDAPSRNGRRSATASSPVEAASRNGARAAGALAADTSATASTGIRVLDESRPPESLPEIAPRNGSGTTDSRPTSDSDQDALPPRSATATPRNGARPIPTRALSEPVGARALDTDAQTRNGSRHGANPALDSAPGARSETDRAQQAHDRDLDSTRAGGQVSEPGRALDREQSAGGSRSAEARTAEEAQQPADSSADATGDDSRAVHGSPVGFARTIPAARRALGSELSESAHDAELDTAVQGTDVPPTTAGVVRAEDRTSGSARSYSATGSGAVGVGHGLGTAGDATESVDGGRVQGFGDTAEVPVADGPTSTAGSAAAAPVGGHGAPGRDAGFTSSADAGVADPFSEEKTEVGMRPVEVERARPVSRHGDDVTVPGVVARHGVPEARTGSAGEEPAAGDLRSAGLTAGHREESPVNGRAVNGFDARAVADHGTAVSGSTANGIQWTFTDEDLTTPSAPSPAGHPRNGFTGGSQHSDSSVDDRGPGSPSAAPHTDAPAPPTRLSAPKPDAPNRPYATDSGYLPGRATPPGPDTTIGSDTTFGPDTPMSPETATRPGPATNPSSALNNPATPASSPSEPRSTLTSPAAGPGEPGTPTAPAHFGAHSASVELPTRGSSADPSSPTPSGLPTRSPSRLSAHRTTMDAADLAGLTNPSVTPASGNEARPVGTNHSVTLAPSSEASPADTNPSVTSGPGGEARPTGLTNPSASPASRGETRPTGLTNPGAPVSSGNVADLGGSGAATTPGTAHFDSSGDTGATGTPSVRPTVEPAGRPDSPAYTGDAAVAEKADFDAFTNTGAPEAPTGRATAQRADGLTHADTPTTLGAADFDTRAANSAAPGHQAPFDAAADLPSAGGRVGSANSTPLTGSTAFTTPAPAGSAPARFDTGNYSGTTEFTGTVNGATAPDSPATSPLRRITSDPAPPTETDAAGITVTGTFRAFDREERAHGDKLQAMLDELKRSAGLQRRDVFGPPPTDAG</sequence>
<feature type="region of interest" description="Disordered" evidence="1">
    <location>
        <begin position="669"/>
        <end position="704"/>
    </location>
</feature>
<feature type="compositionally biased region" description="Low complexity" evidence="1">
    <location>
        <begin position="471"/>
        <end position="482"/>
    </location>
</feature>
<feature type="region of interest" description="Disordered" evidence="1">
    <location>
        <begin position="1181"/>
        <end position="1215"/>
    </location>
</feature>
<keyword evidence="3" id="KW-1185">Reference proteome</keyword>
<organism evidence="2 3">
    <name type="scientific">Nocardia asteroides NBRC 15531</name>
    <dbReference type="NCBI Taxonomy" id="1110697"/>
    <lineage>
        <taxon>Bacteria</taxon>
        <taxon>Bacillati</taxon>
        <taxon>Actinomycetota</taxon>
        <taxon>Actinomycetes</taxon>
        <taxon>Mycobacteriales</taxon>
        <taxon>Nocardiaceae</taxon>
        <taxon>Nocardia</taxon>
    </lineage>
</organism>
<feature type="compositionally biased region" description="Basic and acidic residues" evidence="1">
    <location>
        <begin position="96"/>
        <end position="114"/>
    </location>
</feature>
<feature type="compositionally biased region" description="Gly residues" evidence="1">
    <location>
        <begin position="557"/>
        <end position="567"/>
    </location>
</feature>
<dbReference type="EMBL" id="BAFO02000024">
    <property type="protein sequence ID" value="GAD84517.1"/>
    <property type="molecule type" value="Genomic_DNA"/>
</dbReference>